<keyword evidence="4" id="KW-1185">Reference proteome</keyword>
<evidence type="ECO:0000256" key="2">
    <source>
        <dbReference type="SAM" id="SignalP"/>
    </source>
</evidence>
<comment type="caution">
    <text evidence="3">The sequence shown here is derived from an EMBL/GenBank/DDBJ whole genome shotgun (WGS) entry which is preliminary data.</text>
</comment>
<proteinExistence type="predicted"/>
<evidence type="ECO:0000256" key="1">
    <source>
        <dbReference type="SAM" id="MobiDB-lite"/>
    </source>
</evidence>
<gene>
    <name evidence="3" type="ORF">FGG08_005637</name>
</gene>
<feature type="compositionally biased region" description="Polar residues" evidence="1">
    <location>
        <begin position="64"/>
        <end position="80"/>
    </location>
</feature>
<feature type="signal peptide" evidence="2">
    <location>
        <begin position="1"/>
        <end position="28"/>
    </location>
</feature>
<feature type="chain" id="PRO_5040483331" evidence="2">
    <location>
        <begin position="29"/>
        <end position="725"/>
    </location>
</feature>
<dbReference type="Proteomes" id="UP000698800">
    <property type="component" value="Unassembled WGS sequence"/>
</dbReference>
<feature type="compositionally biased region" description="Basic and acidic residues" evidence="1">
    <location>
        <begin position="88"/>
        <end position="99"/>
    </location>
</feature>
<evidence type="ECO:0000313" key="3">
    <source>
        <dbReference type="EMBL" id="KAH0537571.1"/>
    </source>
</evidence>
<accession>A0A9P8L1M7</accession>
<feature type="region of interest" description="Disordered" evidence="1">
    <location>
        <begin position="621"/>
        <end position="645"/>
    </location>
</feature>
<name>A0A9P8L1M7_9PEZI</name>
<feature type="compositionally biased region" description="Polar residues" evidence="1">
    <location>
        <begin position="621"/>
        <end position="632"/>
    </location>
</feature>
<organism evidence="3 4">
    <name type="scientific">Glutinoglossum americanum</name>
    <dbReference type="NCBI Taxonomy" id="1670608"/>
    <lineage>
        <taxon>Eukaryota</taxon>
        <taxon>Fungi</taxon>
        <taxon>Dikarya</taxon>
        <taxon>Ascomycota</taxon>
        <taxon>Pezizomycotina</taxon>
        <taxon>Geoglossomycetes</taxon>
        <taxon>Geoglossales</taxon>
        <taxon>Geoglossaceae</taxon>
        <taxon>Glutinoglossum</taxon>
    </lineage>
</organism>
<evidence type="ECO:0000313" key="4">
    <source>
        <dbReference type="Proteomes" id="UP000698800"/>
    </source>
</evidence>
<sequence length="725" mass="80059">MDKDFCMWYCCQCHIILSLALEPACTSCNHHLCGSCIVEKYDGPTRGPVAISQGHVPGSHHDQLPSSTPPTASQPHSQGQHPHVVAPDFRRYHNGDPPRHSAQGVRLRLSVYDRLLADRNDFPSVWEYQIVPFIVAFLPAWLKSPQGEQLDESYSVDVFNSAKPGASSPTHRVIHITAAQSKSLAWRILVAGSIIERLPDRHKDTQFLFVLGCVERSISDAHGVSEERPDYIFPPERPHFEKCPSMGASIGVEGGDSAGSATFGGRVLLQDVHGRYVECFLTCSHLFENAEDGVVITQPSPEEAVLLNERIKELNNLITDGHVTRPHHILALKRELRECTEILETFPDERAEMRLGYLLRSSGFRAIDRRLSSEEPEVLDNLSMMGGPTAPPSEMKAQVEMDWAIGVIYSSRSGDNRLPSAEQWFPIRSTRDRGNTSTCEGRSTIFCEEVREFKPGAEVYSIGRTSGLQRGRISETPSVVKINGRPDDCYNREWVVLQHEGDKHDEADWVSHGMGTPGDSGSWLLGMDNALYGMIWGRNKAFGEGPRKAIFTPILDVFDDIAEMLGCDPPVLPRPVSAATVSQAQEHDEGIANLSTAHLLGDGCVPMEYISPEYITNRGASVNPSNAIPNSGDNDDMETWPEDSSPGQIGKEFDAMSTASVTSSSADLDAVLEASTSYFEDAWPSSTRPRKNGQPLPRTGGLSGEHRREHIVKLGINMAYRIKTR</sequence>
<feature type="region of interest" description="Disordered" evidence="1">
    <location>
        <begin position="48"/>
        <end position="101"/>
    </location>
</feature>
<feature type="region of interest" description="Disordered" evidence="1">
    <location>
        <begin position="682"/>
        <end position="708"/>
    </location>
</feature>
<dbReference type="AlphaFoldDB" id="A0A9P8L1M7"/>
<dbReference type="OrthoDB" id="5242988at2759"/>
<keyword evidence="2" id="KW-0732">Signal</keyword>
<reference evidence="3" key="1">
    <citation type="submission" date="2021-03" db="EMBL/GenBank/DDBJ databases">
        <title>Comparative genomics and phylogenomic investigation of the class Geoglossomycetes provide insights into ecological specialization and systematics.</title>
        <authorList>
            <person name="Melie T."/>
            <person name="Pirro S."/>
            <person name="Miller A.N."/>
            <person name="Quandt A."/>
        </authorList>
    </citation>
    <scope>NUCLEOTIDE SEQUENCE</scope>
    <source>
        <strain evidence="3">GBOQ0MN5Z8</strain>
    </source>
</reference>
<protein>
    <submittedName>
        <fullName evidence="3">Uncharacterized protein</fullName>
    </submittedName>
</protein>
<dbReference type="EMBL" id="JAGHQL010000139">
    <property type="protein sequence ID" value="KAH0537571.1"/>
    <property type="molecule type" value="Genomic_DNA"/>
</dbReference>